<keyword evidence="2 9" id="KW-0479">Metal-binding</keyword>
<keyword evidence="4 8" id="KW-0863">Zinc-finger</keyword>
<dbReference type="GeneID" id="112053541"/>
<dbReference type="SMART" id="SM00355">
    <property type="entry name" value="ZnF_C2H2"/>
    <property type="match status" value="13"/>
</dbReference>
<feature type="domain" description="C2H2-type" evidence="11">
    <location>
        <begin position="815"/>
        <end position="842"/>
    </location>
</feature>
<dbReference type="PANTHER" id="PTHR24376">
    <property type="entry name" value="ZINC FINGER PROTEIN"/>
    <property type="match status" value="1"/>
</dbReference>
<dbReference type="PROSITE" id="PS51915">
    <property type="entry name" value="ZAD"/>
    <property type="match status" value="1"/>
</dbReference>
<dbReference type="PROSITE" id="PS00028">
    <property type="entry name" value="ZINC_FINGER_C2H2_1"/>
    <property type="match status" value="4"/>
</dbReference>
<feature type="domain" description="C2H2-type" evidence="11">
    <location>
        <begin position="786"/>
        <end position="814"/>
    </location>
</feature>
<evidence type="ECO:0000256" key="10">
    <source>
        <dbReference type="SAM" id="MobiDB-lite"/>
    </source>
</evidence>
<feature type="domain" description="ZAD" evidence="12">
    <location>
        <begin position="13"/>
        <end position="83"/>
    </location>
</feature>
<evidence type="ECO:0000313" key="13">
    <source>
        <dbReference type="Proteomes" id="UP001652582"/>
    </source>
</evidence>
<evidence type="ECO:0000256" key="6">
    <source>
        <dbReference type="ARBA" id="ARBA00023125"/>
    </source>
</evidence>
<keyword evidence="3" id="KW-0677">Repeat</keyword>
<name>A0ABM3M2S5_BICAN</name>
<feature type="domain" description="C2H2-type" evidence="11">
    <location>
        <begin position="713"/>
        <end position="740"/>
    </location>
</feature>
<keyword evidence="6" id="KW-0238">DNA-binding</keyword>
<evidence type="ECO:0000256" key="2">
    <source>
        <dbReference type="ARBA" id="ARBA00022723"/>
    </source>
</evidence>
<dbReference type="Gene3D" id="3.30.160.60">
    <property type="entry name" value="Classic Zinc Finger"/>
    <property type="match status" value="5"/>
</dbReference>
<dbReference type="PROSITE" id="PS50157">
    <property type="entry name" value="ZINC_FINGER_C2H2_2"/>
    <property type="match status" value="9"/>
</dbReference>
<feature type="domain" description="C2H2-type" evidence="11">
    <location>
        <begin position="559"/>
        <end position="586"/>
    </location>
</feature>
<evidence type="ECO:0000256" key="3">
    <source>
        <dbReference type="ARBA" id="ARBA00022737"/>
    </source>
</evidence>
<dbReference type="SUPFAM" id="SSF57716">
    <property type="entry name" value="Glucocorticoid receptor-like (DNA-binding domain)"/>
    <property type="match status" value="1"/>
</dbReference>
<feature type="domain" description="C2H2-type" evidence="11">
    <location>
        <begin position="307"/>
        <end position="334"/>
    </location>
</feature>
<organism evidence="13 14">
    <name type="scientific">Bicyclus anynana</name>
    <name type="common">Squinting bush brown butterfly</name>
    <dbReference type="NCBI Taxonomy" id="110368"/>
    <lineage>
        <taxon>Eukaryota</taxon>
        <taxon>Metazoa</taxon>
        <taxon>Ecdysozoa</taxon>
        <taxon>Arthropoda</taxon>
        <taxon>Hexapoda</taxon>
        <taxon>Insecta</taxon>
        <taxon>Pterygota</taxon>
        <taxon>Neoptera</taxon>
        <taxon>Endopterygota</taxon>
        <taxon>Lepidoptera</taxon>
        <taxon>Glossata</taxon>
        <taxon>Ditrysia</taxon>
        <taxon>Papilionoidea</taxon>
        <taxon>Nymphalidae</taxon>
        <taxon>Satyrinae</taxon>
        <taxon>Satyrini</taxon>
        <taxon>Mycalesina</taxon>
        <taxon>Bicyclus</taxon>
    </lineage>
</organism>
<evidence type="ECO:0000256" key="1">
    <source>
        <dbReference type="ARBA" id="ARBA00004123"/>
    </source>
</evidence>
<evidence type="ECO:0000313" key="14">
    <source>
        <dbReference type="RefSeq" id="XP_052745805.1"/>
    </source>
</evidence>
<dbReference type="RefSeq" id="XP_052745805.1">
    <property type="nucleotide sequence ID" value="XM_052889845.1"/>
</dbReference>
<evidence type="ECO:0000256" key="8">
    <source>
        <dbReference type="PROSITE-ProRule" id="PRU00042"/>
    </source>
</evidence>
<dbReference type="Proteomes" id="UP001652582">
    <property type="component" value="Chromosome 26"/>
</dbReference>
<evidence type="ECO:0000256" key="9">
    <source>
        <dbReference type="PROSITE-ProRule" id="PRU01263"/>
    </source>
</evidence>
<feature type="domain" description="C2H2-type" evidence="11">
    <location>
        <begin position="843"/>
        <end position="871"/>
    </location>
</feature>
<protein>
    <submittedName>
        <fullName evidence="14">Zinc finger protein 271-like</fullName>
    </submittedName>
</protein>
<dbReference type="InterPro" id="IPR036236">
    <property type="entry name" value="Znf_C2H2_sf"/>
</dbReference>
<proteinExistence type="predicted"/>
<feature type="region of interest" description="Disordered" evidence="10">
    <location>
        <begin position="871"/>
        <end position="903"/>
    </location>
</feature>
<reference evidence="14" key="1">
    <citation type="submission" date="2025-08" db="UniProtKB">
        <authorList>
            <consortium name="RefSeq"/>
        </authorList>
    </citation>
    <scope>IDENTIFICATION</scope>
</reference>
<feature type="binding site" evidence="9">
    <location>
        <position position="56"/>
    </location>
    <ligand>
        <name>Zn(2+)</name>
        <dbReference type="ChEBI" id="CHEBI:29105"/>
    </ligand>
</feature>
<dbReference type="Pfam" id="PF07776">
    <property type="entry name" value="zf-AD"/>
    <property type="match status" value="1"/>
</dbReference>
<dbReference type="InterPro" id="IPR013087">
    <property type="entry name" value="Znf_C2H2_type"/>
</dbReference>
<accession>A0ABM3M2S5</accession>
<feature type="domain" description="C2H2-type" evidence="11">
    <location>
        <begin position="460"/>
        <end position="487"/>
    </location>
</feature>
<keyword evidence="7" id="KW-0539">Nucleus</keyword>
<dbReference type="SMART" id="SM00868">
    <property type="entry name" value="zf-AD"/>
    <property type="match status" value="1"/>
</dbReference>
<feature type="binding site" evidence="9">
    <location>
        <position position="18"/>
    </location>
    <ligand>
        <name>Zn(2+)</name>
        <dbReference type="ChEBI" id="CHEBI:29105"/>
    </ligand>
</feature>
<evidence type="ECO:0000259" key="12">
    <source>
        <dbReference type="PROSITE" id="PS51915"/>
    </source>
</evidence>
<feature type="region of interest" description="Disordered" evidence="10">
    <location>
        <begin position="374"/>
        <end position="396"/>
    </location>
</feature>
<gene>
    <name evidence="14" type="primary">LOC112053541</name>
</gene>
<feature type="domain" description="C2H2-type" evidence="11">
    <location>
        <begin position="280"/>
        <end position="302"/>
    </location>
</feature>
<dbReference type="Pfam" id="PF00096">
    <property type="entry name" value="zf-C2H2"/>
    <property type="match status" value="1"/>
</dbReference>
<feature type="compositionally biased region" description="Basic residues" evidence="10">
    <location>
        <begin position="383"/>
        <end position="396"/>
    </location>
</feature>
<keyword evidence="13" id="KW-1185">Reference proteome</keyword>
<comment type="subcellular location">
    <subcellularLocation>
        <location evidence="1">Nucleus</location>
    </subcellularLocation>
</comment>
<evidence type="ECO:0000259" key="11">
    <source>
        <dbReference type="PROSITE" id="PS50157"/>
    </source>
</evidence>
<feature type="binding site" evidence="9">
    <location>
        <position position="15"/>
    </location>
    <ligand>
        <name>Zn(2+)</name>
        <dbReference type="ChEBI" id="CHEBI:29105"/>
    </ligand>
</feature>
<dbReference type="SUPFAM" id="SSF57667">
    <property type="entry name" value="beta-beta-alpha zinc fingers"/>
    <property type="match status" value="2"/>
</dbReference>
<evidence type="ECO:0000256" key="5">
    <source>
        <dbReference type="ARBA" id="ARBA00022833"/>
    </source>
</evidence>
<feature type="domain" description="C2H2-type" evidence="11">
    <location>
        <begin position="402"/>
        <end position="429"/>
    </location>
</feature>
<keyword evidence="5 9" id="KW-0862">Zinc</keyword>
<feature type="binding site" evidence="9">
    <location>
        <position position="59"/>
    </location>
    <ligand>
        <name>Zn(2+)</name>
        <dbReference type="ChEBI" id="CHEBI:29105"/>
    </ligand>
</feature>
<dbReference type="PANTHER" id="PTHR24376:SF243">
    <property type="entry name" value="C2H2-TYPE DOMAIN-CONTAINING PROTEIN"/>
    <property type="match status" value="1"/>
</dbReference>
<sequence>MKTASVDLDKNLKSCRICLTPKNNMSCLFNGKFLDNIQYCTGIRIIKETRLPNQICRSCQNSLKLAHKFKKMCILTEQICKNLLKNKIKDEPDESKQTVKIEIDNCDNNGDEVEHNKNIKKDQLKENFDILEEYINDNSLSDLVSEDNITEDFNVDSVNENKFNNSFHDADKSTYDCQELPIVKKEKCDYEPSEYLPIEYDGLEIKNISEISHTEAKHRTTKKKQVVKKRGPYKKKGTVPARRKKFKFIKLFCESCQLKFGSKEEAAQHRETVHKEAWSFMCEVCGKLFVHRGSHYTHLRTHRPPTHACTHCDYRTNNKYDLAKHLLIHAGESTRACVRACHTVSTPRLALHAPAHAPAAHARVHALRLPHQQQVRPGQAPAHTRRRGSHYTHLRTHRPPTHACTHCDYRTNNKYDLAKHLLIHAGESTRACVRACVRVTLSVHRGSHYTHLRTHRPPTHACTHCDYRTNNKYDLAKHLLIHAGESTRACVRACVRVTLSVHRGSHYRHLRTHRPPTHACTHCDYRTNNKYDLAKHLLIHAVHRGSHYTHLRTHRPPTHACTHCDYRTNNKYDLAKHLLIHAGESTRACVRACVRVTLSVHRGSHYTHLRTHRPPTHACTHCDYRTNNKYDLAKHLLIHAVHRGSHYTHLRTHRPPTHACTHCDYRTNNKYDLAKHLLIHAVDACVRACVRVTLSVHRGSHYTHLRTHRPPTHACTHCDYRTNNKYDLAKHLLIHAGESTRACVRARVSHCQYTAARTTRTCARTGRPRTRARTATTAPTTSIKKWQCARCPNSYHTASNLREHERSVHERLRRHACGACGKAFSDRTHLRRHQDSHDRVKRFECDVCRTGFSRRCHWKKHLLKQHNIVVPPKRPGRRAGQTAEEPIKTSALLSAQTDHVKPD</sequence>
<dbReference type="InterPro" id="IPR012934">
    <property type="entry name" value="Znf_AD"/>
</dbReference>
<evidence type="ECO:0000256" key="7">
    <source>
        <dbReference type="ARBA" id="ARBA00023242"/>
    </source>
</evidence>
<evidence type="ECO:0000256" key="4">
    <source>
        <dbReference type="ARBA" id="ARBA00022771"/>
    </source>
</evidence>